<keyword evidence="2" id="KW-1185">Reference proteome</keyword>
<accession>A0A7Z7FIZ7</accession>
<comment type="caution">
    <text evidence="1">The sequence shown here is derived from an EMBL/GenBank/DDBJ whole genome shotgun (WGS) entry which is preliminary data.</text>
</comment>
<proteinExistence type="predicted"/>
<dbReference type="EMBL" id="FNDI01000016">
    <property type="protein sequence ID" value="SDI39036.1"/>
    <property type="molecule type" value="Genomic_DNA"/>
</dbReference>
<dbReference type="Proteomes" id="UP000198900">
    <property type="component" value="Unassembled WGS sequence"/>
</dbReference>
<dbReference type="Pfam" id="PF18143">
    <property type="entry name" value="HAD_SAK_2"/>
    <property type="match status" value="1"/>
</dbReference>
<evidence type="ECO:0000313" key="2">
    <source>
        <dbReference type="Proteomes" id="UP000198900"/>
    </source>
</evidence>
<protein>
    <submittedName>
        <fullName evidence="1">Uncharacterized protein</fullName>
    </submittedName>
</protein>
<dbReference type="AlphaFoldDB" id="A0A7Z7FIZ7"/>
<evidence type="ECO:0000313" key="1">
    <source>
        <dbReference type="EMBL" id="SDI39036.1"/>
    </source>
</evidence>
<organism evidence="1 2">
    <name type="scientific">Paraburkholderia steynii</name>
    <dbReference type="NCBI Taxonomy" id="1245441"/>
    <lineage>
        <taxon>Bacteria</taxon>
        <taxon>Pseudomonadati</taxon>
        <taxon>Pseudomonadota</taxon>
        <taxon>Betaproteobacteria</taxon>
        <taxon>Burkholderiales</taxon>
        <taxon>Burkholderiaceae</taxon>
        <taxon>Paraburkholderia</taxon>
    </lineage>
</organism>
<name>A0A7Z7FIZ7_9BURK</name>
<dbReference type="RefSeq" id="WP_244186612.1">
    <property type="nucleotide sequence ID" value="NZ_FNDI01000016.1"/>
</dbReference>
<gene>
    <name evidence="1" type="ORF">SAMN04487926_11637</name>
</gene>
<sequence length="165" mass="18916">MNPILYLGIEGVLFRDHIHCHSSHRAVRPTSFLEPLPLLEPLVTVVARHDELCIVLNSWFVADYGFRQVIHILPQRIAEKTIGATMHGNRLHRRPIAYQARAEMLREDVHKRTPSQITIVDASHSAIPSEYNDRAIWVETTNINFAPRFEGILSRLLETSHPSDE</sequence>
<reference evidence="1" key="1">
    <citation type="submission" date="2016-10" db="EMBL/GenBank/DDBJ databases">
        <authorList>
            <person name="Varghese N."/>
            <person name="Submissions S."/>
        </authorList>
    </citation>
    <scope>NUCLEOTIDE SEQUENCE [LARGE SCALE GENOMIC DNA]</scope>
    <source>
        <strain evidence="1">YR281</strain>
    </source>
</reference>